<organism evidence="1 2">
    <name type="scientific">Fictibacillus barbaricus</name>
    <dbReference type="NCBI Taxonomy" id="182136"/>
    <lineage>
        <taxon>Bacteria</taxon>
        <taxon>Bacillati</taxon>
        <taxon>Bacillota</taxon>
        <taxon>Bacilli</taxon>
        <taxon>Bacillales</taxon>
        <taxon>Fictibacillaceae</taxon>
        <taxon>Fictibacillus</taxon>
    </lineage>
</organism>
<keyword evidence="2" id="KW-1185">Reference proteome</keyword>
<name>A0ABS2Z705_9BACL</name>
<dbReference type="RefSeq" id="WP_188404698.1">
    <property type="nucleotide sequence ID" value="NZ_BMCE01000014.1"/>
</dbReference>
<evidence type="ECO:0000313" key="2">
    <source>
        <dbReference type="Proteomes" id="UP001319060"/>
    </source>
</evidence>
<evidence type="ECO:0000313" key="1">
    <source>
        <dbReference type="EMBL" id="MBN3543734.1"/>
    </source>
</evidence>
<dbReference type="Proteomes" id="UP001319060">
    <property type="component" value="Unassembled WGS sequence"/>
</dbReference>
<sequence length="91" mass="10744">MRYFVLYTLNDNYISERYLKGKSYEHIENRIHHYSDGILSTNKWTLITSNIEVGYLREISLSEFPHLTKKDFAMINENNSLSSSEILNILP</sequence>
<accession>A0ABS2Z705</accession>
<comment type="caution">
    <text evidence="1">The sequence shown here is derived from an EMBL/GenBank/DDBJ whole genome shotgun (WGS) entry which is preliminary data.</text>
</comment>
<gene>
    <name evidence="1" type="ORF">JYA64_00155</name>
</gene>
<proteinExistence type="predicted"/>
<dbReference type="EMBL" id="JAFHKS010000024">
    <property type="protein sequence ID" value="MBN3543734.1"/>
    <property type="molecule type" value="Genomic_DNA"/>
</dbReference>
<evidence type="ECO:0008006" key="3">
    <source>
        <dbReference type="Google" id="ProtNLM"/>
    </source>
</evidence>
<reference evidence="1 2" key="1">
    <citation type="submission" date="2021-01" db="EMBL/GenBank/DDBJ databases">
        <title>Genome Sequencing of Type Strains.</title>
        <authorList>
            <person name="Lemaire J.F."/>
            <person name="Inderbitzin P."/>
            <person name="Collins S.B."/>
            <person name="Wespe N."/>
            <person name="Knight-Connoni V."/>
        </authorList>
    </citation>
    <scope>NUCLEOTIDE SEQUENCE [LARGE SCALE GENOMIC DNA]</scope>
    <source>
        <strain evidence="1 2">DSM 14730</strain>
    </source>
</reference>
<protein>
    <recommendedName>
        <fullName evidence="3">GIY-YIG domain-containing protein</fullName>
    </recommendedName>
</protein>